<comment type="caution">
    <text evidence="1">The sequence shown here is derived from an EMBL/GenBank/DDBJ whole genome shotgun (WGS) entry which is preliminary data.</text>
</comment>
<keyword evidence="2" id="KW-1185">Reference proteome</keyword>
<evidence type="ECO:0000313" key="2">
    <source>
        <dbReference type="Proteomes" id="UP000499080"/>
    </source>
</evidence>
<dbReference type="Proteomes" id="UP000499080">
    <property type="component" value="Unassembled WGS sequence"/>
</dbReference>
<gene>
    <name evidence="1" type="ORF">AVEN_94070_1</name>
</gene>
<evidence type="ECO:0000313" key="1">
    <source>
        <dbReference type="EMBL" id="GBN36975.1"/>
    </source>
</evidence>
<reference evidence="1 2" key="1">
    <citation type="journal article" date="2019" name="Sci. Rep.">
        <title>Orb-weaving spider Araneus ventricosus genome elucidates the spidroin gene catalogue.</title>
        <authorList>
            <person name="Kono N."/>
            <person name="Nakamura H."/>
            <person name="Ohtoshi R."/>
            <person name="Moran D.A.P."/>
            <person name="Shinohara A."/>
            <person name="Yoshida Y."/>
            <person name="Fujiwara M."/>
            <person name="Mori M."/>
            <person name="Tomita M."/>
            <person name="Arakawa K."/>
        </authorList>
    </citation>
    <scope>NUCLEOTIDE SEQUENCE [LARGE SCALE GENOMIC DNA]</scope>
</reference>
<protein>
    <recommendedName>
        <fullName evidence="3">MAM domain-containing protein</fullName>
    </recommendedName>
</protein>
<dbReference type="Gene3D" id="2.60.120.200">
    <property type="match status" value="1"/>
</dbReference>
<accession>A0A4Y2NC55</accession>
<organism evidence="1 2">
    <name type="scientific">Araneus ventricosus</name>
    <name type="common">Orbweaver spider</name>
    <name type="synonym">Epeira ventricosa</name>
    <dbReference type="NCBI Taxonomy" id="182803"/>
    <lineage>
        <taxon>Eukaryota</taxon>
        <taxon>Metazoa</taxon>
        <taxon>Ecdysozoa</taxon>
        <taxon>Arthropoda</taxon>
        <taxon>Chelicerata</taxon>
        <taxon>Arachnida</taxon>
        <taxon>Araneae</taxon>
        <taxon>Araneomorphae</taxon>
        <taxon>Entelegynae</taxon>
        <taxon>Araneoidea</taxon>
        <taxon>Araneidae</taxon>
        <taxon>Araneus</taxon>
    </lineage>
</organism>
<proteinExistence type="predicted"/>
<dbReference type="EMBL" id="BGPR01127337">
    <property type="protein sequence ID" value="GBN36975.1"/>
    <property type="molecule type" value="Genomic_DNA"/>
</dbReference>
<sequence length="93" mass="10626">MLSSPVYTKPKANLNCLHFYYYIVGEATGQRGGNVKEAYFQSFINFPNSEAGRMWLTTKARNITNHRQWTYAEIKANISADFQVKSVQISKAN</sequence>
<dbReference type="AlphaFoldDB" id="A0A4Y2NC55"/>
<evidence type="ECO:0008006" key="3">
    <source>
        <dbReference type="Google" id="ProtNLM"/>
    </source>
</evidence>
<name>A0A4Y2NC55_ARAVE</name>